<dbReference type="PANTHER" id="PTHR24421">
    <property type="entry name" value="NITRATE/NITRITE SENSOR PROTEIN NARX-RELATED"/>
    <property type="match status" value="1"/>
</dbReference>
<dbReference type="SUPFAM" id="SSF55874">
    <property type="entry name" value="ATPase domain of HSP90 chaperone/DNA topoisomerase II/histidine kinase"/>
    <property type="match status" value="1"/>
</dbReference>
<evidence type="ECO:0000313" key="12">
    <source>
        <dbReference type="EMBL" id="SDW52928.1"/>
    </source>
</evidence>
<sequence length="472" mass="52006">MRRTARGAGRSIRTRLLVALTLVTLLTLALSTLLSAVLDIKLFRDHMIRDLEVLAAVVGENCVSALVFDDPETAERHLATLEREYQIRSALLLDAGGRDFARWLREPADDTEPTLPSVIKGLSPSLEIIYPIAFDGHPVGRLVIDAELVELARQFRIYLPLAGLVGLLTLGAALLAALRLRQRIAEPILQLAEHSRAISAERDFSVRLPNPDAGREIGTLVEGFNAVLQGLEERESELSRQSRTLDNANDKLRDLALDLAMQEETEKARLAAELHDGPLQKLALAQIQLEAGSREQDEESPERLSAGLELLSEATMELRSLQFELSPPVLERGGISAALAWLAESTQSRWGLTMSYRLEGSAPNLDRAHKLILFQCGRELVMNMVKHARANRGDLRLTRLDRCVELRVEDDGIGFAASHAARGRHSGLDSGHGYGLQGLCERLALVDGGLAMEDLRPGARVRLWIPIERESG</sequence>
<dbReference type="GO" id="GO:0046983">
    <property type="term" value="F:protein dimerization activity"/>
    <property type="evidence" value="ECO:0007669"/>
    <property type="project" value="InterPro"/>
</dbReference>
<dbReference type="InterPro" id="IPR003594">
    <property type="entry name" value="HATPase_dom"/>
</dbReference>
<dbReference type="InterPro" id="IPR011712">
    <property type="entry name" value="Sig_transdc_His_kin_sub3_dim/P"/>
</dbReference>
<evidence type="ECO:0000256" key="2">
    <source>
        <dbReference type="ARBA" id="ARBA00004370"/>
    </source>
</evidence>
<feature type="coiled-coil region" evidence="10">
    <location>
        <begin position="221"/>
        <end position="265"/>
    </location>
</feature>
<evidence type="ECO:0000256" key="7">
    <source>
        <dbReference type="ARBA" id="ARBA00022777"/>
    </source>
</evidence>
<dbReference type="GO" id="GO:0000155">
    <property type="term" value="F:phosphorelay sensor kinase activity"/>
    <property type="evidence" value="ECO:0007669"/>
    <property type="project" value="InterPro"/>
</dbReference>
<dbReference type="STRING" id="1058.SAMN05421783_10529"/>
<dbReference type="AlphaFoldDB" id="A0A1H2UAK6"/>
<protein>
    <recommendedName>
        <fullName evidence="3">histidine kinase</fullName>
        <ecNumber evidence="3">2.7.13.3</ecNumber>
    </recommendedName>
</protein>
<comment type="catalytic activity">
    <reaction evidence="1">
        <text>ATP + protein L-histidine = ADP + protein N-phospho-L-histidine.</text>
        <dbReference type="EC" id="2.7.13.3"/>
    </reaction>
</comment>
<evidence type="ECO:0000256" key="4">
    <source>
        <dbReference type="ARBA" id="ARBA00022553"/>
    </source>
</evidence>
<dbReference type="OrthoDB" id="9792869at2"/>
<dbReference type="SMART" id="SM00304">
    <property type="entry name" value="HAMP"/>
    <property type="match status" value="1"/>
</dbReference>
<evidence type="ECO:0000256" key="5">
    <source>
        <dbReference type="ARBA" id="ARBA00022679"/>
    </source>
</evidence>
<evidence type="ECO:0000259" key="11">
    <source>
        <dbReference type="PROSITE" id="PS50885"/>
    </source>
</evidence>
<keyword evidence="13" id="KW-1185">Reference proteome</keyword>
<dbReference type="RefSeq" id="WP_093029555.1">
    <property type="nucleotide sequence ID" value="NZ_FNNZ01000005.1"/>
</dbReference>
<organism evidence="12 13">
    <name type="scientific">Thiocapsa roseopersicina</name>
    <dbReference type="NCBI Taxonomy" id="1058"/>
    <lineage>
        <taxon>Bacteria</taxon>
        <taxon>Pseudomonadati</taxon>
        <taxon>Pseudomonadota</taxon>
        <taxon>Gammaproteobacteria</taxon>
        <taxon>Chromatiales</taxon>
        <taxon>Chromatiaceae</taxon>
        <taxon>Thiocapsa</taxon>
    </lineage>
</organism>
<dbReference type="CDD" id="cd06225">
    <property type="entry name" value="HAMP"/>
    <property type="match status" value="1"/>
</dbReference>
<dbReference type="Gene3D" id="6.10.340.10">
    <property type="match status" value="1"/>
</dbReference>
<keyword evidence="9" id="KW-0902">Two-component regulatory system</keyword>
<dbReference type="Gene3D" id="3.30.565.10">
    <property type="entry name" value="Histidine kinase-like ATPase, C-terminal domain"/>
    <property type="match status" value="1"/>
</dbReference>
<feature type="domain" description="HAMP" evidence="11">
    <location>
        <begin position="182"/>
        <end position="236"/>
    </location>
</feature>
<gene>
    <name evidence="12" type="ORF">SAMN05421783_10529</name>
</gene>
<evidence type="ECO:0000256" key="10">
    <source>
        <dbReference type="SAM" id="Coils"/>
    </source>
</evidence>
<comment type="subcellular location">
    <subcellularLocation>
        <location evidence="2">Membrane</location>
    </subcellularLocation>
</comment>
<evidence type="ECO:0000256" key="6">
    <source>
        <dbReference type="ARBA" id="ARBA00022741"/>
    </source>
</evidence>
<dbReference type="Pfam" id="PF07730">
    <property type="entry name" value="HisKA_3"/>
    <property type="match status" value="1"/>
</dbReference>
<keyword evidence="5" id="KW-0808">Transferase</keyword>
<dbReference type="Gene3D" id="1.20.5.1930">
    <property type="match status" value="1"/>
</dbReference>
<dbReference type="InterPro" id="IPR033417">
    <property type="entry name" value="CHASE8"/>
</dbReference>
<dbReference type="GO" id="GO:0016020">
    <property type="term" value="C:membrane"/>
    <property type="evidence" value="ECO:0007669"/>
    <property type="project" value="UniProtKB-SubCell"/>
</dbReference>
<keyword evidence="7 12" id="KW-0418">Kinase</keyword>
<dbReference type="PANTHER" id="PTHR24421:SF10">
    <property type="entry name" value="NITRATE_NITRITE SENSOR PROTEIN NARQ"/>
    <property type="match status" value="1"/>
</dbReference>
<proteinExistence type="predicted"/>
<evidence type="ECO:0000313" key="13">
    <source>
        <dbReference type="Proteomes" id="UP000198816"/>
    </source>
</evidence>
<evidence type="ECO:0000256" key="3">
    <source>
        <dbReference type="ARBA" id="ARBA00012438"/>
    </source>
</evidence>
<keyword evidence="6" id="KW-0547">Nucleotide-binding</keyword>
<dbReference type="GO" id="GO:0005524">
    <property type="term" value="F:ATP binding"/>
    <property type="evidence" value="ECO:0007669"/>
    <property type="project" value="UniProtKB-KW"/>
</dbReference>
<dbReference type="Pfam" id="PF17152">
    <property type="entry name" value="CHASE8"/>
    <property type="match status" value="1"/>
</dbReference>
<dbReference type="SMART" id="SM00387">
    <property type="entry name" value="HATPase_c"/>
    <property type="match status" value="1"/>
</dbReference>
<dbReference type="Proteomes" id="UP000198816">
    <property type="component" value="Unassembled WGS sequence"/>
</dbReference>
<name>A0A1H2UAK6_THIRO</name>
<keyword evidence="4" id="KW-0597">Phosphoprotein</keyword>
<dbReference type="InterPro" id="IPR036890">
    <property type="entry name" value="HATPase_C_sf"/>
</dbReference>
<dbReference type="EC" id="2.7.13.3" evidence="3"/>
<dbReference type="CDD" id="cd16917">
    <property type="entry name" value="HATPase_UhpB-NarQ-NarX-like"/>
    <property type="match status" value="1"/>
</dbReference>
<dbReference type="EMBL" id="FNNZ01000005">
    <property type="protein sequence ID" value="SDW52928.1"/>
    <property type="molecule type" value="Genomic_DNA"/>
</dbReference>
<evidence type="ECO:0000256" key="1">
    <source>
        <dbReference type="ARBA" id="ARBA00000085"/>
    </source>
</evidence>
<accession>A0A1H2UAK6</accession>
<reference evidence="13" key="1">
    <citation type="submission" date="2016-10" db="EMBL/GenBank/DDBJ databases">
        <authorList>
            <person name="Varghese N."/>
            <person name="Submissions S."/>
        </authorList>
    </citation>
    <scope>NUCLEOTIDE SEQUENCE [LARGE SCALE GENOMIC DNA]</scope>
    <source>
        <strain evidence="13">DSM 217</strain>
    </source>
</reference>
<evidence type="ECO:0000256" key="8">
    <source>
        <dbReference type="ARBA" id="ARBA00022840"/>
    </source>
</evidence>
<keyword evidence="8" id="KW-0067">ATP-binding</keyword>
<dbReference type="InterPro" id="IPR050482">
    <property type="entry name" value="Sensor_HK_TwoCompSys"/>
</dbReference>
<dbReference type="InterPro" id="IPR003660">
    <property type="entry name" value="HAMP_dom"/>
</dbReference>
<dbReference type="Pfam" id="PF00672">
    <property type="entry name" value="HAMP"/>
    <property type="match status" value="1"/>
</dbReference>
<dbReference type="PROSITE" id="PS50885">
    <property type="entry name" value="HAMP"/>
    <property type="match status" value="1"/>
</dbReference>
<dbReference type="SUPFAM" id="SSF158472">
    <property type="entry name" value="HAMP domain-like"/>
    <property type="match status" value="1"/>
</dbReference>
<keyword evidence="10" id="KW-0175">Coiled coil</keyword>
<dbReference type="Pfam" id="PF02518">
    <property type="entry name" value="HATPase_c"/>
    <property type="match status" value="1"/>
</dbReference>
<evidence type="ECO:0000256" key="9">
    <source>
        <dbReference type="ARBA" id="ARBA00023012"/>
    </source>
</evidence>